<dbReference type="GeneID" id="39580089"/>
<evidence type="ECO:0000256" key="1">
    <source>
        <dbReference type="SAM" id="MobiDB-lite"/>
    </source>
</evidence>
<feature type="compositionally biased region" description="Polar residues" evidence="1">
    <location>
        <begin position="1"/>
        <end position="10"/>
    </location>
</feature>
<gene>
    <name evidence="2" type="ORF">SODALDRAFT_332082</name>
</gene>
<feature type="compositionally biased region" description="Gly residues" evidence="1">
    <location>
        <begin position="239"/>
        <end position="249"/>
    </location>
</feature>
<accession>A0A3N2PZI1</accession>
<feature type="compositionally biased region" description="Polar residues" evidence="1">
    <location>
        <begin position="25"/>
        <end position="35"/>
    </location>
</feature>
<proteinExistence type="predicted"/>
<dbReference type="OrthoDB" id="1681166at2759"/>
<dbReference type="Proteomes" id="UP000272025">
    <property type="component" value="Unassembled WGS sequence"/>
</dbReference>
<organism evidence="2 3">
    <name type="scientific">Sodiomyces alkalinus (strain CBS 110278 / VKM F-3762 / F11)</name>
    <name type="common">Alkaliphilic filamentous fungus</name>
    <dbReference type="NCBI Taxonomy" id="1314773"/>
    <lineage>
        <taxon>Eukaryota</taxon>
        <taxon>Fungi</taxon>
        <taxon>Dikarya</taxon>
        <taxon>Ascomycota</taxon>
        <taxon>Pezizomycotina</taxon>
        <taxon>Sordariomycetes</taxon>
        <taxon>Hypocreomycetidae</taxon>
        <taxon>Glomerellales</taxon>
        <taxon>Plectosphaerellaceae</taxon>
        <taxon>Sodiomyces</taxon>
    </lineage>
</organism>
<dbReference type="RefSeq" id="XP_028467737.1">
    <property type="nucleotide sequence ID" value="XM_028611611.1"/>
</dbReference>
<dbReference type="STRING" id="1314773.A0A3N2PZI1"/>
<dbReference type="AlphaFoldDB" id="A0A3N2PZI1"/>
<keyword evidence="3" id="KW-1185">Reference proteome</keyword>
<feature type="compositionally biased region" description="Basic and acidic residues" evidence="1">
    <location>
        <begin position="126"/>
        <end position="135"/>
    </location>
</feature>
<evidence type="ECO:0000313" key="3">
    <source>
        <dbReference type="Proteomes" id="UP000272025"/>
    </source>
</evidence>
<feature type="region of interest" description="Disordered" evidence="1">
    <location>
        <begin position="234"/>
        <end position="255"/>
    </location>
</feature>
<feature type="region of interest" description="Disordered" evidence="1">
    <location>
        <begin position="126"/>
        <end position="165"/>
    </location>
</feature>
<dbReference type="EMBL" id="ML119053">
    <property type="protein sequence ID" value="ROT39931.1"/>
    <property type="molecule type" value="Genomic_DNA"/>
</dbReference>
<evidence type="ECO:0000313" key="2">
    <source>
        <dbReference type="EMBL" id="ROT39931.1"/>
    </source>
</evidence>
<feature type="compositionally biased region" description="Pro residues" evidence="1">
    <location>
        <begin position="55"/>
        <end position="70"/>
    </location>
</feature>
<reference evidence="2 3" key="1">
    <citation type="journal article" date="2018" name="Mol. Ecol.">
        <title>The obligate alkalophilic soda-lake fungus Sodiomyces alkalinus has shifted to a protein diet.</title>
        <authorList>
            <person name="Grum-Grzhimaylo A.A."/>
            <person name="Falkoski D.L."/>
            <person name="van den Heuvel J."/>
            <person name="Valero-Jimenez C.A."/>
            <person name="Min B."/>
            <person name="Choi I.G."/>
            <person name="Lipzen A."/>
            <person name="Daum C.G."/>
            <person name="Aanen D.K."/>
            <person name="Tsang A."/>
            <person name="Henrissat B."/>
            <person name="Bilanenko E.N."/>
            <person name="de Vries R.P."/>
            <person name="van Kan J.A.L."/>
            <person name="Grigoriev I.V."/>
            <person name="Debets A.J.M."/>
        </authorList>
    </citation>
    <scope>NUCLEOTIDE SEQUENCE [LARGE SCALE GENOMIC DNA]</scope>
    <source>
        <strain evidence="2 3">F11</strain>
    </source>
</reference>
<sequence>MADPGSSRTSPDPRTRKDDEEPSIRGNTTSPTNPQEAPRGSPSPAGVPEEQQPQSPEPAPAAPQPVPKLEPPGFFTLVTNTKFGATLAPGAAGPWQSTRHPRIHYIFADDDPATLTAALAAAAAAHDSDAKHQDRGQQAQLSSSSPSASIYAREGGEAPGRRSKNHAILVDVVPDTAEGDDNAAAAAAAAGGGGGVNTGTQWRVASVSSLSPDFAVTEARITRMEESSSALAAMERRGGGGGGGAGLGRGGEEEEVSNGGALMLKIEGVELAEEDAVGAGPAGLLSLSGTVDKDAPDTKEDYGSLMDEFDKKMSVLRKVTAAGEQWVRMAEEDPSDVGPELQPGTTILDTEKEEDQAERKDS</sequence>
<name>A0A3N2PZI1_SODAK</name>
<protein>
    <submittedName>
        <fullName evidence="2">Uncharacterized protein</fullName>
    </submittedName>
</protein>
<feature type="compositionally biased region" description="Basic and acidic residues" evidence="1">
    <location>
        <begin position="11"/>
        <end position="23"/>
    </location>
</feature>
<feature type="region of interest" description="Disordered" evidence="1">
    <location>
        <begin position="330"/>
        <end position="362"/>
    </location>
</feature>
<feature type="region of interest" description="Disordered" evidence="1">
    <location>
        <begin position="1"/>
        <end position="77"/>
    </location>
</feature>